<dbReference type="Pfam" id="PF03094">
    <property type="entry name" value="Mlo"/>
    <property type="match status" value="1"/>
</dbReference>
<keyword evidence="3 9" id="KW-0812">Transmembrane</keyword>
<feature type="compositionally biased region" description="Polar residues" evidence="8">
    <location>
        <begin position="476"/>
        <end position="496"/>
    </location>
</feature>
<evidence type="ECO:0000256" key="4">
    <source>
        <dbReference type="ARBA" id="ARBA00022821"/>
    </source>
</evidence>
<feature type="domain" description="Integrase catalytic" evidence="11">
    <location>
        <begin position="1022"/>
        <end position="1109"/>
    </location>
</feature>
<dbReference type="Pfam" id="PF22936">
    <property type="entry name" value="Pol_BBD"/>
    <property type="match status" value="1"/>
</dbReference>
<feature type="transmembrane region" description="Helical" evidence="9">
    <location>
        <begin position="318"/>
        <end position="335"/>
    </location>
</feature>
<dbReference type="Gene3D" id="3.30.420.10">
    <property type="entry name" value="Ribonuclease H-like superfamily/Ribonuclease H"/>
    <property type="match status" value="1"/>
</dbReference>
<feature type="region of interest" description="Disordered" evidence="8">
    <location>
        <begin position="1118"/>
        <end position="1162"/>
    </location>
</feature>
<feature type="region of interest" description="Disordered" evidence="8">
    <location>
        <begin position="468"/>
        <end position="496"/>
    </location>
</feature>
<keyword evidence="10" id="KW-0732">Signal</keyword>
<evidence type="ECO:0000256" key="1">
    <source>
        <dbReference type="ARBA" id="ARBA00004141"/>
    </source>
</evidence>
<evidence type="ECO:0000256" key="5">
    <source>
        <dbReference type="ARBA" id="ARBA00022989"/>
    </source>
</evidence>
<feature type="transmembrane region" description="Helical" evidence="9">
    <location>
        <begin position="291"/>
        <end position="312"/>
    </location>
</feature>
<feature type="compositionally biased region" description="Polar residues" evidence="8">
    <location>
        <begin position="1146"/>
        <end position="1156"/>
    </location>
</feature>
<dbReference type="GO" id="GO:0003676">
    <property type="term" value="F:nucleic acid binding"/>
    <property type="evidence" value="ECO:0007669"/>
    <property type="project" value="InterPro"/>
</dbReference>
<dbReference type="AlphaFoldDB" id="A0A803PD21"/>
<keyword evidence="13" id="KW-1185">Reference proteome</keyword>
<keyword evidence="6 9" id="KW-0472">Membrane</keyword>
<keyword evidence="4" id="KW-0611">Plant defense</keyword>
<dbReference type="Proteomes" id="UP000596661">
    <property type="component" value="Chromosome 4"/>
</dbReference>
<dbReference type="GO" id="GO:0006952">
    <property type="term" value="P:defense response"/>
    <property type="evidence" value="ECO:0007669"/>
    <property type="project" value="UniProtKB-KW"/>
</dbReference>
<evidence type="ECO:0000256" key="7">
    <source>
        <dbReference type="ARBA" id="ARBA00023265"/>
    </source>
</evidence>
<feature type="transmembrane region" description="Helical" evidence="9">
    <location>
        <begin position="590"/>
        <end position="610"/>
    </location>
</feature>
<keyword evidence="5 9" id="KW-1133">Transmembrane helix</keyword>
<dbReference type="GO" id="GO:0016020">
    <property type="term" value="C:membrane"/>
    <property type="evidence" value="ECO:0007669"/>
    <property type="project" value="UniProtKB-SubCell"/>
</dbReference>
<comment type="similarity">
    <text evidence="2">Belongs to the MLO family.</text>
</comment>
<dbReference type="PROSITE" id="PS50994">
    <property type="entry name" value="INTEGRASE"/>
    <property type="match status" value="1"/>
</dbReference>
<organism evidence="12 13">
    <name type="scientific">Cannabis sativa</name>
    <name type="common">Hemp</name>
    <name type="synonym">Marijuana</name>
    <dbReference type="NCBI Taxonomy" id="3483"/>
    <lineage>
        <taxon>Eukaryota</taxon>
        <taxon>Viridiplantae</taxon>
        <taxon>Streptophyta</taxon>
        <taxon>Embryophyta</taxon>
        <taxon>Tracheophyta</taxon>
        <taxon>Spermatophyta</taxon>
        <taxon>Magnoliopsida</taxon>
        <taxon>eudicotyledons</taxon>
        <taxon>Gunneridae</taxon>
        <taxon>Pentapetalae</taxon>
        <taxon>rosids</taxon>
        <taxon>fabids</taxon>
        <taxon>Rosales</taxon>
        <taxon>Cannabaceae</taxon>
        <taxon>Cannabis</taxon>
    </lineage>
</organism>
<evidence type="ECO:0000256" key="10">
    <source>
        <dbReference type="SAM" id="SignalP"/>
    </source>
</evidence>
<evidence type="ECO:0000313" key="13">
    <source>
        <dbReference type="Proteomes" id="UP000596661"/>
    </source>
</evidence>
<proteinExistence type="inferred from homology"/>
<feature type="chain" id="PRO_5030867315" description="Integrase catalytic domain-containing protein" evidence="10">
    <location>
        <begin position="24"/>
        <end position="1204"/>
    </location>
</feature>
<dbReference type="PANTHER" id="PTHR31942">
    <property type="entry name" value="MLO-LIKE PROTEIN 1"/>
    <property type="match status" value="1"/>
</dbReference>
<evidence type="ECO:0000256" key="9">
    <source>
        <dbReference type="SAM" id="Phobius"/>
    </source>
</evidence>
<dbReference type="EMBL" id="UZAU01000389">
    <property type="status" value="NOT_ANNOTATED_CDS"/>
    <property type="molecule type" value="Genomic_DNA"/>
</dbReference>
<protein>
    <recommendedName>
        <fullName evidence="11">Integrase catalytic domain-containing protein</fullName>
    </recommendedName>
</protein>
<feature type="transmembrane region" description="Helical" evidence="9">
    <location>
        <begin position="375"/>
        <end position="398"/>
    </location>
</feature>
<dbReference type="GO" id="GO:0015074">
    <property type="term" value="P:DNA integration"/>
    <property type="evidence" value="ECO:0007669"/>
    <property type="project" value="InterPro"/>
</dbReference>
<dbReference type="Gramene" id="evm.model.04.1438">
    <property type="protein sequence ID" value="cds.evm.model.04.1438"/>
    <property type="gene ID" value="evm.TU.04.1438"/>
</dbReference>
<name>A0A803PD21_CANSA</name>
<feature type="transmembrane region" description="Helical" evidence="9">
    <location>
        <begin position="81"/>
        <end position="102"/>
    </location>
</feature>
<feature type="compositionally biased region" description="Low complexity" evidence="8">
    <location>
        <begin position="1136"/>
        <end position="1145"/>
    </location>
</feature>
<evidence type="ECO:0000259" key="11">
    <source>
        <dbReference type="PROSITE" id="PS50994"/>
    </source>
</evidence>
<evidence type="ECO:0000256" key="6">
    <source>
        <dbReference type="ARBA" id="ARBA00023136"/>
    </source>
</evidence>
<sequence length="1204" mass="135924">MNWVFFFSVSVSLWLLLVDVAMAATADAYERTLDQTPTWAVAGVCAVIIIISIGLEKVLHKLGTWFTDRHKRALFEALEKVKAELMILGFISLILTFFQSYIARICIPINVAQTMLPCTLKEVEKTDEEEHRRRLLWFEHRVLSAVDAIPKCKTGYEPLISVEGLHQLHILIFFLACFHVLFSGITMLLGRLKIRGWKKWELETLTHDYEFSTDPSRFRLTHETSFVRAHTSFWTRTPIFFYIGCFFRQFFKSVSKSDYLTLRNGFISVHLAPGSKFDFQKYVKRSLEDDFKLVVGVSPVLWASFVIFLLLNVAKWQALFWASLIPLIIILAVGIELQSILTKMAVEITERHAVVQGIPLVQGSDKYFWFGRPQLVLQLIHFALFQNAFQITYFLWIWYSYGLKSCFHANFKLAIMKVSMGVGVLCLCSYITLPLYALVAQMGSGMKRSIFDEQTSKALKQWRMAVKKKHGGRSPKSPSVTLGAGSSTLSKVHSSGHTLHRFKTTGHSTHSMPYDDNEISDIESDMMSPSATTNLIVRVDHEDEMEMNVHREQETRNEDDFSFVKPAPLKAYCYVLACICTFISIESSELLLLFSLCFFSSPAFFLYMVLEVLTQDYVFVYLRSSGPDMTSATQALQAPASQPTATGSWNPFSNSLSSSLIIKLDRVNFLSWKCQVIPTVIGHDLDEILFTGVPPPTTLLNETILASIANYHTSFFVWIEHHLAMNDITVKMQENMALGQGRSTSVRSFASNNHPTTPIGRGRGFSKFPHQKVVCQVCMKISHTAAVCHYRFDKNWTTPKPGNNRAFLTEIDRDCDPQAYTTTMIQDFGEDNSWYFDSGATTHVTFDSGNLDESKPFSGPETLAIGDGKKLFISYTGSVSIPSYHKACPLHMKSVLTMHSITKNLVSVSKLTQDNDIFLEFHKNCCFVKDKTTGSVLLKGKARDGLYLLDDSSSHTSYSLQCHLVTSKSFSTDCSYNKDSMSTLQKLLPTIPHTGTLKQFQFCNACQQGKNHRLPFSNSSKRATQPLALIHIDLWSPSHESSKDGFRCYIHFLDDFSRFTWIYPLKLKSQAFDMFIQFKSMVEKQFGLPIKSVQADGGGEYKPFARFLADQENHPLPILNPTTNTDPIVPDPTPQTDPTSTTTHTQSNVEPVSSQPNIPPEKTLAPPCHLPQTIVLVHAGPTIVESSHPMITRSKNGISSRKLI</sequence>
<keyword evidence="7" id="KW-0568">Pathogenesis-related protein</keyword>
<accession>A0A803PD21</accession>
<dbReference type="InterPro" id="IPR036397">
    <property type="entry name" value="RNaseH_sf"/>
</dbReference>
<dbReference type="InterPro" id="IPR004326">
    <property type="entry name" value="Mlo"/>
</dbReference>
<feature type="transmembrane region" description="Helical" evidence="9">
    <location>
        <begin position="39"/>
        <end position="60"/>
    </location>
</feature>
<dbReference type="InterPro" id="IPR054722">
    <property type="entry name" value="PolX-like_BBD"/>
</dbReference>
<feature type="transmembrane region" description="Helical" evidence="9">
    <location>
        <begin position="418"/>
        <end position="439"/>
    </location>
</feature>
<dbReference type="EnsemblPlants" id="evm.model.04.1438">
    <property type="protein sequence ID" value="cds.evm.model.04.1438"/>
    <property type="gene ID" value="evm.TU.04.1438"/>
</dbReference>
<reference evidence="12" key="2">
    <citation type="submission" date="2021-03" db="UniProtKB">
        <authorList>
            <consortium name="EnsemblPlants"/>
        </authorList>
    </citation>
    <scope>IDENTIFICATION</scope>
</reference>
<feature type="signal peptide" evidence="10">
    <location>
        <begin position="1"/>
        <end position="23"/>
    </location>
</feature>
<dbReference type="PANTHER" id="PTHR31942:SF49">
    <property type="entry name" value="MLO-LIKE PROTEIN 8"/>
    <property type="match status" value="1"/>
</dbReference>
<dbReference type="InterPro" id="IPR001584">
    <property type="entry name" value="Integrase_cat-core"/>
</dbReference>
<feature type="transmembrane region" description="Helical" evidence="9">
    <location>
        <begin position="168"/>
        <end position="189"/>
    </location>
</feature>
<dbReference type="SUPFAM" id="SSF53098">
    <property type="entry name" value="Ribonuclease H-like"/>
    <property type="match status" value="1"/>
</dbReference>
<evidence type="ECO:0000256" key="8">
    <source>
        <dbReference type="SAM" id="MobiDB-lite"/>
    </source>
</evidence>
<evidence type="ECO:0000256" key="2">
    <source>
        <dbReference type="ARBA" id="ARBA00006574"/>
    </source>
</evidence>
<dbReference type="InterPro" id="IPR012337">
    <property type="entry name" value="RNaseH-like_sf"/>
</dbReference>
<evidence type="ECO:0000256" key="3">
    <source>
        <dbReference type="ARBA" id="ARBA00022692"/>
    </source>
</evidence>
<evidence type="ECO:0000313" key="12">
    <source>
        <dbReference type="EnsemblPlants" id="cds.evm.model.04.1438"/>
    </source>
</evidence>
<comment type="subcellular location">
    <subcellularLocation>
        <location evidence="1">Membrane</location>
        <topology evidence="1">Multi-pass membrane protein</topology>
    </subcellularLocation>
</comment>
<reference evidence="12" key="1">
    <citation type="submission" date="2018-11" db="EMBL/GenBank/DDBJ databases">
        <authorList>
            <person name="Grassa J C."/>
        </authorList>
    </citation>
    <scope>NUCLEOTIDE SEQUENCE [LARGE SCALE GENOMIC DNA]</scope>
</reference>